<protein>
    <submittedName>
        <fullName evidence="1">Uncharacterized protein</fullName>
    </submittedName>
</protein>
<dbReference type="EMBL" id="AP017624">
    <property type="protein sequence ID" value="BAV40800.1"/>
    <property type="molecule type" value="Genomic_DNA"/>
</dbReference>
<proteinExistence type="predicted"/>
<dbReference type="GeneID" id="93436186"/>
<sequence length="82" mass="9619">MSTPTEVEELIDALAYDVYDIYYGIEHDGPQYNKEQRVVAARYLARRLLRRHWRKTATRALPRCPHGTVTCFDPSPHTRCEI</sequence>
<evidence type="ECO:0000313" key="2">
    <source>
        <dbReference type="Proteomes" id="UP000218067"/>
    </source>
</evidence>
<name>A0A1B4Y164_MYCUL</name>
<accession>A0A1B4Y164</accession>
<organism evidence="1 2">
    <name type="scientific">Mycobacterium ulcerans subsp. shinshuense</name>
    <dbReference type="NCBI Taxonomy" id="1124626"/>
    <lineage>
        <taxon>Bacteria</taxon>
        <taxon>Bacillati</taxon>
        <taxon>Actinomycetota</taxon>
        <taxon>Actinomycetes</taxon>
        <taxon>Mycobacteriales</taxon>
        <taxon>Mycobacteriaceae</taxon>
        <taxon>Mycobacterium</taxon>
        <taxon>Mycobacterium ulcerans group</taxon>
    </lineage>
</organism>
<gene>
    <name evidence="1" type="ORF">SHTP_1556</name>
</gene>
<dbReference type="RefSeq" id="WP_096370266.1">
    <property type="nucleotide sequence ID" value="NZ_AP017624.1"/>
</dbReference>
<evidence type="ECO:0000313" key="1">
    <source>
        <dbReference type="EMBL" id="BAV40800.1"/>
    </source>
</evidence>
<reference evidence="1 2" key="1">
    <citation type="submission" date="2016-08" db="EMBL/GenBank/DDBJ databases">
        <title>Complete genome sequence of Mycobacterium shinshuense, a subspecies of M. ulcerans.</title>
        <authorList>
            <person name="Yoshida M."/>
            <person name="Ogura Y."/>
            <person name="Hayashi T."/>
            <person name="Hoshino Y."/>
        </authorList>
    </citation>
    <scope>NUCLEOTIDE SEQUENCE [LARGE SCALE GENOMIC DNA]</scope>
    <source>
        <strain evidence="2">ATCC 33728</strain>
    </source>
</reference>
<dbReference type="Proteomes" id="UP000218067">
    <property type="component" value="Chromosome"/>
</dbReference>
<dbReference type="AlphaFoldDB" id="A0A1B4Y164"/>